<dbReference type="Proteomes" id="UP001056937">
    <property type="component" value="Chromosome 1"/>
</dbReference>
<evidence type="ECO:0000313" key="1">
    <source>
        <dbReference type="EMBL" id="USI73572.1"/>
    </source>
</evidence>
<dbReference type="InterPro" id="IPR021352">
    <property type="entry name" value="DUF2971"/>
</dbReference>
<keyword evidence="2" id="KW-1185">Reference proteome</keyword>
<protein>
    <submittedName>
        <fullName evidence="1">DUF2971 domain-containing protein</fullName>
    </submittedName>
</protein>
<proteinExistence type="predicted"/>
<accession>A0ABY4X9D7</accession>
<reference evidence="1" key="1">
    <citation type="journal article" date="2022" name="Toxins">
        <title>Genomic Analysis of Sphingopyxis sp. USTB-05 for Biodegrading Cyanobacterial Hepatotoxins.</title>
        <authorList>
            <person name="Liu C."/>
            <person name="Xu Q."/>
            <person name="Zhao Z."/>
            <person name="Zhang H."/>
            <person name="Liu X."/>
            <person name="Yin C."/>
            <person name="Liu Y."/>
            <person name="Yan H."/>
        </authorList>
    </citation>
    <scope>NUCLEOTIDE SEQUENCE</scope>
    <source>
        <strain evidence="1">NBD5</strain>
    </source>
</reference>
<sequence length="235" mass="26873">MATIETYARPTWLYRHRSLRPRGADGDGAADRERLERELSAIEQGYIWCGKFNEMNDPMEGFYRSNGSAMENPGYEEFVETVRQEKLGLGIASLSETWDNELMWAHYADGFRGICVAYPMARLLECLDGTHALARVAYGDRPHYLNLSAMRDADHRARAILSTKNVKWSYEREWRLFAAHRGEARYVGRGAVTVYLGMRMAAEDRRLVTRRMKAAGITVRRTSVDGYSVRCSDPS</sequence>
<gene>
    <name evidence="1" type="ORF">LHA26_03565</name>
</gene>
<organism evidence="1 2">
    <name type="scientific">Sphingomonas morindae</name>
    <dbReference type="NCBI Taxonomy" id="1541170"/>
    <lineage>
        <taxon>Bacteria</taxon>
        <taxon>Pseudomonadati</taxon>
        <taxon>Pseudomonadota</taxon>
        <taxon>Alphaproteobacteria</taxon>
        <taxon>Sphingomonadales</taxon>
        <taxon>Sphingomonadaceae</taxon>
        <taxon>Sphingomonas</taxon>
    </lineage>
</organism>
<evidence type="ECO:0000313" key="2">
    <source>
        <dbReference type="Proteomes" id="UP001056937"/>
    </source>
</evidence>
<dbReference type="RefSeq" id="WP_252167381.1">
    <property type="nucleotide sequence ID" value="NZ_CP084930.1"/>
</dbReference>
<dbReference type="EMBL" id="CP084930">
    <property type="protein sequence ID" value="USI73572.1"/>
    <property type="molecule type" value="Genomic_DNA"/>
</dbReference>
<name>A0ABY4X9D7_9SPHN</name>
<dbReference type="Pfam" id="PF11185">
    <property type="entry name" value="DUF2971"/>
    <property type="match status" value="1"/>
</dbReference>